<sequence length="231" mass="26269">MGKHALPGHPPVPLTLRRSARARRISLRISQLDGRVTLTLPVGVPETEALDFARVKEDWIRRHLQSRPREAVVRFGHDIPIEGAPRRIVPSDGRRVELRDAEVAVPPGSEARRLSRFLKELARDRLTEACDDYSAVLGRPYARLTLRDTRSRWGSCSSEGGLMFSWRLILAPSEVLHYVAAHEVAHLAEMNHSPAFWAQVKRIFGPYEAPRRWLRAHGAELHRYRFDAGTS</sequence>
<comment type="caution">
    <text evidence="2">The sequence shown here is derived from an EMBL/GenBank/DDBJ whole genome shotgun (WGS) entry which is preliminary data.</text>
</comment>
<feature type="domain" description="YgjP-like metallopeptidase" evidence="1">
    <location>
        <begin position="23"/>
        <end position="217"/>
    </location>
</feature>
<organism evidence="2 3">
    <name type="scientific">Ruegeria sediminis</name>
    <dbReference type="NCBI Taxonomy" id="2583820"/>
    <lineage>
        <taxon>Bacteria</taxon>
        <taxon>Pseudomonadati</taxon>
        <taxon>Pseudomonadota</taxon>
        <taxon>Alphaproteobacteria</taxon>
        <taxon>Rhodobacterales</taxon>
        <taxon>Roseobacteraceae</taxon>
        <taxon>Ruegeria</taxon>
    </lineage>
</organism>
<dbReference type="Proteomes" id="UP001193035">
    <property type="component" value="Unassembled WGS sequence"/>
</dbReference>
<dbReference type="CDD" id="cd07344">
    <property type="entry name" value="M48_yhfN_like"/>
    <property type="match status" value="1"/>
</dbReference>
<dbReference type="PANTHER" id="PTHR30399:SF1">
    <property type="entry name" value="UTP PYROPHOSPHATASE"/>
    <property type="match status" value="1"/>
</dbReference>
<reference evidence="2 3" key="1">
    <citation type="submission" date="2019-05" db="EMBL/GenBank/DDBJ databases">
        <title>Ruegeria sp. nov., isolated from tidal flat.</title>
        <authorList>
            <person name="Kim W."/>
        </authorList>
    </citation>
    <scope>NUCLEOTIDE SEQUENCE [LARGE SCALE GENOMIC DNA]</scope>
    <source>
        <strain evidence="2 3">CAU 1488</strain>
    </source>
</reference>
<name>A0ABY2WSY7_9RHOB</name>
<dbReference type="RefSeq" id="WP_138845351.1">
    <property type="nucleotide sequence ID" value="NZ_VCPD01000009.1"/>
</dbReference>
<keyword evidence="3" id="KW-1185">Reference proteome</keyword>
<dbReference type="PANTHER" id="PTHR30399">
    <property type="entry name" value="UNCHARACTERIZED PROTEIN YGJP"/>
    <property type="match status" value="1"/>
</dbReference>
<proteinExistence type="predicted"/>
<dbReference type="InterPro" id="IPR002725">
    <property type="entry name" value="YgjP-like_metallopeptidase"/>
</dbReference>
<dbReference type="Pfam" id="PF01863">
    <property type="entry name" value="YgjP-like"/>
    <property type="match status" value="1"/>
</dbReference>
<dbReference type="Gene3D" id="3.30.2010.10">
    <property type="entry name" value="Metalloproteases ('zincins'), catalytic domain"/>
    <property type="match status" value="1"/>
</dbReference>
<accession>A0ABY2WSY7</accession>
<dbReference type="InterPro" id="IPR053136">
    <property type="entry name" value="UTP_pyrophosphatase-like"/>
</dbReference>
<evidence type="ECO:0000313" key="3">
    <source>
        <dbReference type="Proteomes" id="UP001193035"/>
    </source>
</evidence>
<dbReference type="EMBL" id="VCPD01000009">
    <property type="protein sequence ID" value="TMV03810.1"/>
    <property type="molecule type" value="Genomic_DNA"/>
</dbReference>
<evidence type="ECO:0000259" key="1">
    <source>
        <dbReference type="Pfam" id="PF01863"/>
    </source>
</evidence>
<evidence type="ECO:0000313" key="2">
    <source>
        <dbReference type="EMBL" id="TMV03810.1"/>
    </source>
</evidence>
<protein>
    <submittedName>
        <fullName evidence="2">M48 family metallopeptidase</fullName>
    </submittedName>
</protein>
<gene>
    <name evidence="2" type="ORF">FGK63_19275</name>
</gene>